<evidence type="ECO:0000313" key="7">
    <source>
        <dbReference type="EMBL" id="MBT0768025.1"/>
    </source>
</evidence>
<evidence type="ECO:0000256" key="5">
    <source>
        <dbReference type="HAMAP-Rule" id="MF_01600"/>
    </source>
</evidence>
<feature type="transmembrane region" description="Helical" evidence="5">
    <location>
        <begin position="21"/>
        <end position="43"/>
    </location>
</feature>
<proteinExistence type="inferred from homology"/>
<dbReference type="InterPro" id="IPR005372">
    <property type="entry name" value="UPF0182"/>
</dbReference>
<evidence type="ECO:0000256" key="3">
    <source>
        <dbReference type="ARBA" id="ARBA00022989"/>
    </source>
</evidence>
<dbReference type="PANTHER" id="PTHR39344">
    <property type="entry name" value="UPF0182 PROTEIN SLL1060"/>
    <property type="match status" value="1"/>
</dbReference>
<evidence type="ECO:0000313" key="8">
    <source>
        <dbReference type="Proteomes" id="UP001197247"/>
    </source>
</evidence>
<dbReference type="RefSeq" id="WP_214154285.1">
    <property type="nucleotide sequence ID" value="NZ_JAHBAY010000001.1"/>
</dbReference>
<keyword evidence="3 5" id="KW-1133">Transmembrane helix</keyword>
<feature type="transmembrane region" description="Helical" evidence="5">
    <location>
        <begin position="63"/>
        <end position="88"/>
    </location>
</feature>
<protein>
    <recommendedName>
        <fullName evidence="5">UPF0182 protein KIH74_03760</fullName>
    </recommendedName>
</protein>
<dbReference type="HAMAP" id="MF_01600">
    <property type="entry name" value="UPF0182"/>
    <property type="match status" value="1"/>
</dbReference>
<feature type="transmembrane region" description="Helical" evidence="5">
    <location>
        <begin position="173"/>
        <end position="196"/>
    </location>
</feature>
<evidence type="ECO:0000256" key="6">
    <source>
        <dbReference type="SAM" id="MobiDB-lite"/>
    </source>
</evidence>
<feature type="transmembrane region" description="Helical" evidence="5">
    <location>
        <begin position="216"/>
        <end position="238"/>
    </location>
</feature>
<keyword evidence="8" id="KW-1185">Reference proteome</keyword>
<evidence type="ECO:0000256" key="2">
    <source>
        <dbReference type="ARBA" id="ARBA00022692"/>
    </source>
</evidence>
<dbReference type="EMBL" id="JAHBAY010000001">
    <property type="protein sequence ID" value="MBT0768025.1"/>
    <property type="molecule type" value="Genomic_DNA"/>
</dbReference>
<dbReference type="Pfam" id="PF03699">
    <property type="entry name" value="UPF0182"/>
    <property type="match status" value="1"/>
</dbReference>
<keyword evidence="2 5" id="KW-0812">Transmembrane</keyword>
<dbReference type="PANTHER" id="PTHR39344:SF1">
    <property type="entry name" value="UPF0182 PROTEIN SLL1060"/>
    <property type="match status" value="1"/>
</dbReference>
<comment type="similarity">
    <text evidence="5">Belongs to the UPF0182 family.</text>
</comment>
<feature type="transmembrane region" description="Helical" evidence="5">
    <location>
        <begin position="287"/>
        <end position="308"/>
    </location>
</feature>
<organism evidence="7 8">
    <name type="scientific">Kineosporia corallincola</name>
    <dbReference type="NCBI Taxonomy" id="2835133"/>
    <lineage>
        <taxon>Bacteria</taxon>
        <taxon>Bacillati</taxon>
        <taxon>Actinomycetota</taxon>
        <taxon>Actinomycetes</taxon>
        <taxon>Kineosporiales</taxon>
        <taxon>Kineosporiaceae</taxon>
        <taxon>Kineosporia</taxon>
    </lineage>
</organism>
<feature type="transmembrane region" description="Helical" evidence="5">
    <location>
        <begin position="117"/>
        <end position="135"/>
    </location>
</feature>
<dbReference type="Proteomes" id="UP001197247">
    <property type="component" value="Unassembled WGS sequence"/>
</dbReference>
<accession>A0ABS5TAD8</accession>
<keyword evidence="4 5" id="KW-0472">Membrane</keyword>
<evidence type="ECO:0000256" key="1">
    <source>
        <dbReference type="ARBA" id="ARBA00022475"/>
    </source>
</evidence>
<feature type="region of interest" description="Disordered" evidence="6">
    <location>
        <begin position="892"/>
        <end position="921"/>
    </location>
</feature>
<comment type="subcellular location">
    <subcellularLocation>
        <location evidence="5">Cell membrane</location>
        <topology evidence="5">Multi-pass membrane protein</topology>
    </subcellularLocation>
</comment>
<keyword evidence="1 5" id="KW-1003">Cell membrane</keyword>
<gene>
    <name evidence="7" type="ORF">KIH74_03760</name>
</gene>
<feature type="region of interest" description="Disordered" evidence="6">
    <location>
        <begin position="965"/>
        <end position="1015"/>
    </location>
</feature>
<reference evidence="7 8" key="1">
    <citation type="submission" date="2021-05" db="EMBL/GenBank/DDBJ databases">
        <title>Kineosporia and Streptomyces sp. nov. two new marine actinobacteria isolated from Coral.</title>
        <authorList>
            <person name="Buangrab K."/>
            <person name="Sutthacheep M."/>
            <person name="Yeemin T."/>
            <person name="Harunari E."/>
            <person name="Igarashi Y."/>
            <person name="Kanchanasin P."/>
            <person name="Tanasupawat S."/>
            <person name="Phongsopitanun W."/>
        </authorList>
    </citation>
    <scope>NUCLEOTIDE SEQUENCE [LARGE SCALE GENOMIC DNA]</scope>
    <source>
        <strain evidence="7 8">J2-2</strain>
    </source>
</reference>
<comment type="caution">
    <text evidence="7">The sequence shown here is derived from an EMBL/GenBank/DDBJ whole genome shotgun (WGS) entry which is preliminary data.</text>
</comment>
<sequence length="1015" mass="109996">MTYERDPRGPRPVLNRRRRGALAPTLITLGVLIVLGLIASQMWTEVLWFQSVGYTQVYRTELLTKIALFVLGALVMGAAVAASLIIGYRSRPIYAPMSTEQVGLDRYRESIEPLRRLVGLAVPIVLGLFAGSAASQQWQTVQLWLHRVPFGEKDPQFKMDIGFFVFTLPWLQFLVSFLTAAVFLSAIAALVTHYLYGGLRVQGAGQRLTSAARVHLFVLAASFLVLRGLDYWLGRYALSTKTSRLITGLTYTDANAGLTSRGILAGVAMIIAVLFIVAAFVERARLIPLYGTALLVVSAIVIGGIYPAGVQRFQVQPSAQELENKYIQRNIQATRDAYGLDNIKTETYNAESDADQADLRESAEAIPGIRLQDPALVSPTFSQLQQIKQYYSFADTLDVDKYTIDGETSDAVVAARELNIDAAPSAQRNWVNDHIVYTHGYGLVAAYGNERTSDGEPVFLQSGIPSTGELGDYEPRIYFGENSPDYSIVGAPEGADPQELDIPDDESDSGQVNYTYQGDGGVDVGSTLRQLLYSIKFQDQNILLSNQVNSDSQILYDRSPRERVEKVAPFLELDGDPYPAVVNGKITWIIDAYTTTSQYPYSKTQVLEDATSDSITETTTAVNPLDNTRVNYIRNSVKATVDAYDGTVTLYTWDDEDPILKAWTKVFPNTVKPIGDISSQLMSHLRYPEDLFKVQRELLQQYHVTDANAFYSQQDFWTVPDDPTRDGGNSLQPPYYLTLQMPGTDTTNFSLTSTFIPAGRTRGVLTGFLAVDADAGDTAGKPREDYGQLRLLQLPKDTVISGPSQVQNTFNSDPDVSYLLNQLQRGSDSSVQRGNLLTLPLAGGLLYVQPVYVKGSGATAYPLLQKVLVSFGDEIGFADDLDGALDQVFGEARASDGDDSGDDSGGGDTSGDSAVARAQASLQSALDDASKAFKEGQTALQSSDFAAYGQAQTALEDALQRATEAETALEAAQQAAGATATATPSTSATPSSTPSSTQSSTQSATPSPSGTTSAG</sequence>
<evidence type="ECO:0000256" key="4">
    <source>
        <dbReference type="ARBA" id="ARBA00023136"/>
    </source>
</evidence>
<name>A0ABS5TAD8_9ACTN</name>
<feature type="transmembrane region" description="Helical" evidence="5">
    <location>
        <begin position="258"/>
        <end position="280"/>
    </location>
</feature>